<evidence type="ECO:0000313" key="2">
    <source>
        <dbReference type="EMBL" id="ABO97820.1"/>
    </source>
</evidence>
<dbReference type="RefSeq" id="XP_001419527.1">
    <property type="nucleotide sequence ID" value="XM_001419490.1"/>
</dbReference>
<accession>A4S2G0</accession>
<dbReference type="Proteomes" id="UP000001568">
    <property type="component" value="Chromosome 9"/>
</dbReference>
<dbReference type="GeneID" id="5003679"/>
<evidence type="ECO:0000256" key="1">
    <source>
        <dbReference type="SAM" id="MobiDB-lite"/>
    </source>
</evidence>
<organism evidence="2 3">
    <name type="scientific">Ostreococcus lucimarinus (strain CCE9901)</name>
    <dbReference type="NCBI Taxonomy" id="436017"/>
    <lineage>
        <taxon>Eukaryota</taxon>
        <taxon>Viridiplantae</taxon>
        <taxon>Chlorophyta</taxon>
        <taxon>Mamiellophyceae</taxon>
        <taxon>Mamiellales</taxon>
        <taxon>Bathycoccaceae</taxon>
        <taxon>Ostreococcus</taxon>
    </lineage>
</organism>
<feature type="region of interest" description="Disordered" evidence="1">
    <location>
        <begin position="294"/>
        <end position="332"/>
    </location>
</feature>
<feature type="compositionally biased region" description="Low complexity" evidence="1">
    <location>
        <begin position="315"/>
        <end position="326"/>
    </location>
</feature>
<keyword evidence="3" id="KW-1185">Reference proteome</keyword>
<dbReference type="KEGG" id="olu:OSTLU_33442"/>
<dbReference type="AlphaFoldDB" id="A4S2G0"/>
<dbReference type="HOGENOM" id="CLU_837815_0_0_1"/>
<gene>
    <name evidence="2" type="ORF">OSTLU_33442</name>
</gene>
<protein>
    <submittedName>
        <fullName evidence="2">Uncharacterized protein</fullName>
    </submittedName>
</protein>
<proteinExistence type="predicted"/>
<evidence type="ECO:0000313" key="3">
    <source>
        <dbReference type="Proteomes" id="UP000001568"/>
    </source>
</evidence>
<reference evidence="2 3" key="1">
    <citation type="journal article" date="2007" name="Proc. Natl. Acad. Sci. U.S.A.">
        <title>The tiny eukaryote Ostreococcus provides genomic insights into the paradox of plankton speciation.</title>
        <authorList>
            <person name="Palenik B."/>
            <person name="Grimwood J."/>
            <person name="Aerts A."/>
            <person name="Rouze P."/>
            <person name="Salamov A."/>
            <person name="Putnam N."/>
            <person name="Dupont C."/>
            <person name="Jorgensen R."/>
            <person name="Derelle E."/>
            <person name="Rombauts S."/>
            <person name="Zhou K."/>
            <person name="Otillar R."/>
            <person name="Merchant S.S."/>
            <person name="Podell S."/>
            <person name="Gaasterland T."/>
            <person name="Napoli C."/>
            <person name="Gendler K."/>
            <person name="Manuell A."/>
            <person name="Tai V."/>
            <person name="Vallon O."/>
            <person name="Piganeau G."/>
            <person name="Jancek S."/>
            <person name="Heijde M."/>
            <person name="Jabbari K."/>
            <person name="Bowler C."/>
            <person name="Lohr M."/>
            <person name="Robbens S."/>
            <person name="Werner G."/>
            <person name="Dubchak I."/>
            <person name="Pazour G.J."/>
            <person name="Ren Q."/>
            <person name="Paulsen I."/>
            <person name="Delwiche C."/>
            <person name="Schmutz J."/>
            <person name="Rokhsar D."/>
            <person name="Van de Peer Y."/>
            <person name="Moreau H."/>
            <person name="Grigoriev I.V."/>
        </authorList>
    </citation>
    <scope>NUCLEOTIDE SEQUENCE [LARGE SCALE GENOMIC DNA]</scope>
    <source>
        <strain evidence="2 3">CCE9901</strain>
    </source>
</reference>
<dbReference type="EMBL" id="CP000589">
    <property type="protein sequence ID" value="ABO97820.1"/>
    <property type="molecule type" value="Genomic_DNA"/>
</dbReference>
<name>A4S2G0_OSTLU</name>
<dbReference type="Gramene" id="ABO97820">
    <property type="protein sequence ID" value="ABO97820"/>
    <property type="gene ID" value="OSTLU_33442"/>
</dbReference>
<sequence>MPDAELDDRDCLTRFAAHHRDVFNKEILSKMKTPRRACPCGRANEVPSCRIHYAVLRCVNRTFRKLLPPYEEVMAKKNELLVWDRVTGRPGVSKSELQRYVCMHAAPKLMEKTIRARDEAGDRLWWAVKETLDDMAAGRDNPKYECEVCGKFVCVFCGAACACPECNDVRTCRECAETYENFTFCKSCKIAYCNDGDEYDDESNCDKDIVYCSECDRFRCSDDCQNDLMFCEICSDADPFCLDCTWRHHVNCDGCGGHLMCEGHNEVDEYLTYVGDDDDQPEGYWYLCDSCLNPRPWKPPIEKPPRKAPIKKPRSPSVSPRMSFSSCTDDID</sequence>